<evidence type="ECO:0000259" key="2">
    <source>
        <dbReference type="Pfam" id="PF07811"/>
    </source>
</evidence>
<keyword evidence="4" id="KW-1185">Reference proteome</keyword>
<name>A0A7W5FWK0_9BURK</name>
<evidence type="ECO:0000313" key="4">
    <source>
        <dbReference type="Proteomes" id="UP000541535"/>
    </source>
</evidence>
<dbReference type="Proteomes" id="UP000541535">
    <property type="component" value="Unassembled WGS sequence"/>
</dbReference>
<feature type="transmembrane region" description="Helical" evidence="1">
    <location>
        <begin position="21"/>
        <end position="48"/>
    </location>
</feature>
<feature type="domain" description="TadE-like" evidence="2">
    <location>
        <begin position="18"/>
        <end position="60"/>
    </location>
</feature>
<dbReference type="EMBL" id="JACHXD010000015">
    <property type="protein sequence ID" value="MBB3121358.1"/>
    <property type="molecule type" value="Genomic_DNA"/>
</dbReference>
<reference evidence="3 4" key="1">
    <citation type="submission" date="2020-08" db="EMBL/GenBank/DDBJ databases">
        <title>Genomic Encyclopedia of Type Strains, Phase III (KMG-III): the genomes of soil and plant-associated and newly described type strains.</title>
        <authorList>
            <person name="Whitman W."/>
        </authorList>
    </citation>
    <scope>NUCLEOTIDE SEQUENCE [LARGE SCALE GENOMIC DNA]</scope>
    <source>
        <strain evidence="3 4">CECT 8897</strain>
    </source>
</reference>
<proteinExistence type="predicted"/>
<keyword evidence="1" id="KW-0812">Transmembrane</keyword>
<keyword evidence="1" id="KW-1133">Transmembrane helix</keyword>
<dbReference type="RefSeq" id="WP_183443076.1">
    <property type="nucleotide sequence ID" value="NZ_JACHXD010000015.1"/>
</dbReference>
<evidence type="ECO:0000313" key="3">
    <source>
        <dbReference type="EMBL" id="MBB3121358.1"/>
    </source>
</evidence>
<organism evidence="3 4">
    <name type="scientific">Pseudoduganella violacea</name>
    <dbReference type="NCBI Taxonomy" id="1715466"/>
    <lineage>
        <taxon>Bacteria</taxon>
        <taxon>Pseudomonadati</taxon>
        <taxon>Pseudomonadota</taxon>
        <taxon>Betaproteobacteria</taxon>
        <taxon>Burkholderiales</taxon>
        <taxon>Oxalobacteraceae</taxon>
        <taxon>Telluria group</taxon>
        <taxon>Pseudoduganella</taxon>
    </lineage>
</organism>
<keyword evidence="1" id="KW-0472">Membrane</keyword>
<comment type="caution">
    <text evidence="3">The sequence shown here is derived from an EMBL/GenBank/DDBJ whole genome shotgun (WGS) entry which is preliminary data.</text>
</comment>
<gene>
    <name evidence="3" type="ORF">FHS03_004436</name>
</gene>
<dbReference type="InterPro" id="IPR012495">
    <property type="entry name" value="TadE-like_dom"/>
</dbReference>
<accession>A0A7W5FWK0</accession>
<dbReference type="AlphaFoldDB" id="A0A7W5FWK0"/>
<protein>
    <recommendedName>
        <fullName evidence="2">TadE-like domain-containing protein</fullName>
    </recommendedName>
</protein>
<dbReference type="Pfam" id="PF07811">
    <property type="entry name" value="TadE"/>
    <property type="match status" value="1"/>
</dbReference>
<evidence type="ECO:0000256" key="1">
    <source>
        <dbReference type="SAM" id="Phobius"/>
    </source>
</evidence>
<sequence length="173" mass="18766">MNTFSTIRRSTPLQRQRGAAAVEFGLLCLIFLTIVLGILELGRILYLYNTMQEVSRRGAREAVIRWVDQGSAIKTEALFGGSSVPAGDEITASNIVIRYLNAAGNEVSTLPSSPGDNMSACSDITRADQCIYSVSVALENVTYVPMVKLFTFLNIALPVAKVTMHAESLGFND</sequence>